<evidence type="ECO:0000313" key="3">
    <source>
        <dbReference type="EMBL" id="CAE6757361.1"/>
    </source>
</evidence>
<dbReference type="InterPro" id="IPR011249">
    <property type="entry name" value="Metalloenz_LuxS/M16"/>
</dbReference>
<evidence type="ECO:0000313" key="4">
    <source>
        <dbReference type="Proteomes" id="UP000675880"/>
    </source>
</evidence>
<feature type="domain" description="Peptidase M16 N-terminal" evidence="1">
    <location>
        <begin position="62"/>
        <end position="200"/>
    </location>
</feature>
<name>A0ABM8RK18_9BACT</name>
<dbReference type="SUPFAM" id="SSF63411">
    <property type="entry name" value="LuxS/MPP-like metallohydrolase"/>
    <property type="match status" value="2"/>
</dbReference>
<dbReference type="EMBL" id="CAJNBJ010000016">
    <property type="protein sequence ID" value="CAE6757361.1"/>
    <property type="molecule type" value="Genomic_DNA"/>
</dbReference>
<dbReference type="Gene3D" id="3.30.830.10">
    <property type="entry name" value="Metalloenzyme, LuxS/M16 peptidase-like"/>
    <property type="match status" value="2"/>
</dbReference>
<evidence type="ECO:0000259" key="1">
    <source>
        <dbReference type="Pfam" id="PF00675"/>
    </source>
</evidence>
<dbReference type="InterPro" id="IPR050361">
    <property type="entry name" value="MPP/UQCRC_Complex"/>
</dbReference>
<dbReference type="Pfam" id="PF00675">
    <property type="entry name" value="Peptidase_M16"/>
    <property type="match status" value="1"/>
</dbReference>
<dbReference type="Proteomes" id="UP000675880">
    <property type="component" value="Unassembled WGS sequence"/>
</dbReference>
<dbReference type="PANTHER" id="PTHR11851:SF224">
    <property type="entry name" value="PROCESSING PROTEASE"/>
    <property type="match status" value="1"/>
</dbReference>
<evidence type="ECO:0000259" key="2">
    <source>
        <dbReference type="Pfam" id="PF05193"/>
    </source>
</evidence>
<protein>
    <submittedName>
        <fullName evidence="3">Zn-dependent peptidase, M16 family</fullName>
        <ecNumber evidence="3">3.4.24.-</ecNumber>
    </submittedName>
</protein>
<dbReference type="InterPro" id="IPR011765">
    <property type="entry name" value="Pept_M16_N"/>
</dbReference>
<gene>
    <name evidence="3" type="ORF">NSPZN2_30471</name>
</gene>
<organism evidence="3 4">
    <name type="scientific">Nitrospira defluvii</name>
    <dbReference type="NCBI Taxonomy" id="330214"/>
    <lineage>
        <taxon>Bacteria</taxon>
        <taxon>Pseudomonadati</taxon>
        <taxon>Nitrospirota</taxon>
        <taxon>Nitrospiria</taxon>
        <taxon>Nitrospirales</taxon>
        <taxon>Nitrospiraceae</taxon>
        <taxon>Nitrospira</taxon>
    </lineage>
</organism>
<accession>A0ABM8RK18</accession>
<dbReference type="PANTHER" id="PTHR11851">
    <property type="entry name" value="METALLOPROTEASE"/>
    <property type="match status" value="1"/>
</dbReference>
<keyword evidence="3" id="KW-0378">Hydrolase</keyword>
<reference evidence="3 4" key="1">
    <citation type="submission" date="2021-02" db="EMBL/GenBank/DDBJ databases">
        <authorList>
            <person name="Han P."/>
        </authorList>
    </citation>
    <scope>NUCLEOTIDE SEQUENCE [LARGE SCALE GENOMIC DNA]</scope>
    <source>
        <strain evidence="3">Candidatus Nitrospira sp. ZN2</strain>
    </source>
</reference>
<feature type="domain" description="Peptidase M16 C-terminal" evidence="2">
    <location>
        <begin position="210"/>
        <end position="386"/>
    </location>
</feature>
<proteinExistence type="predicted"/>
<keyword evidence="4" id="KW-1185">Reference proteome</keyword>
<dbReference type="InterPro" id="IPR007863">
    <property type="entry name" value="Peptidase_M16_C"/>
</dbReference>
<dbReference type="GO" id="GO:0016787">
    <property type="term" value="F:hydrolase activity"/>
    <property type="evidence" value="ECO:0007669"/>
    <property type="project" value="UniProtKB-KW"/>
</dbReference>
<sequence length="462" mass="50827">MQMTRRQGTVLPHSEHWGRTTSPFSTWLLCLALCVPAAWVQAADITPTRSVTANGMTVLFLEQHFLPTVEIHALVKVGSAQDPPDKAGLANLTASLLDEGTLTRTSRQIAEQIDFVGGSLEAHATEDYTTASARVLKKDADLGFALLADMLQHPAFHKQEFERVRTQVLGEIVSDDDDPGNVAMKAFHQLIFHGHPYSWPAHGTEDTLNKITVADVQQFHAREYVPNQTILVVVGDLTQEQAATLVQTHFGTWKKGAPSVAQLKKPAPIDRKMVQLIEKDLTQSTIVLGHTGISRTNPDYYAITVMNYILGAGGFSSRLMDSIRDKQGLAYGIMSQFDSRVMPGAFFISLQTRTDVTNQAINSVLAEIKAIREAPVTDQELSEAKSFIVGSFPLRIDSSAKLANVLAQVELYTLGLDYFTSYPKAIEKVTKDDVLRVAKQYLDPQHYALVVVGSIAKAKVKQ</sequence>
<comment type="caution">
    <text evidence="3">The sequence shown here is derived from an EMBL/GenBank/DDBJ whole genome shotgun (WGS) entry which is preliminary data.</text>
</comment>
<dbReference type="EC" id="3.4.24.-" evidence="3"/>
<dbReference type="Pfam" id="PF05193">
    <property type="entry name" value="Peptidase_M16_C"/>
    <property type="match status" value="1"/>
</dbReference>